<gene>
    <name evidence="1" type="ORF">HC175_09700</name>
</gene>
<reference evidence="1 2" key="1">
    <citation type="submission" date="2020-03" db="EMBL/GenBank/DDBJ databases">
        <title>Salinimicrobium sp. nov, isolated from SCS.</title>
        <authorList>
            <person name="Cao W.R."/>
        </authorList>
    </citation>
    <scope>NUCLEOTIDE SEQUENCE [LARGE SCALE GENOMIC DNA]</scope>
    <source>
        <strain evidence="2">J15B91</strain>
    </source>
</reference>
<evidence type="ECO:0000313" key="1">
    <source>
        <dbReference type="EMBL" id="NJW53193.1"/>
    </source>
</evidence>
<keyword evidence="2" id="KW-1185">Reference proteome</keyword>
<dbReference type="EMBL" id="JAAVJR010000005">
    <property type="protein sequence ID" value="NJW53193.1"/>
    <property type="molecule type" value="Genomic_DNA"/>
</dbReference>
<accession>A0ABX1CY53</accession>
<keyword evidence="1" id="KW-0251">Elongation factor</keyword>
<dbReference type="RefSeq" id="WP_168138306.1">
    <property type="nucleotide sequence ID" value="NZ_JAAVJR010000005.1"/>
</dbReference>
<comment type="caution">
    <text evidence="1">The sequence shown here is derived from an EMBL/GenBank/DDBJ whole genome shotgun (WGS) entry which is preliminary data.</text>
</comment>
<protein>
    <submittedName>
        <fullName evidence="1">Transcription elongation factor</fullName>
    </submittedName>
</protein>
<keyword evidence="1" id="KW-0648">Protein biosynthesis</keyword>
<dbReference type="GO" id="GO:0003746">
    <property type="term" value="F:translation elongation factor activity"/>
    <property type="evidence" value="ECO:0007669"/>
    <property type="project" value="UniProtKB-KW"/>
</dbReference>
<organism evidence="1 2">
    <name type="scientific">Salinimicrobium oceani</name>
    <dbReference type="NCBI Taxonomy" id="2722702"/>
    <lineage>
        <taxon>Bacteria</taxon>
        <taxon>Pseudomonadati</taxon>
        <taxon>Bacteroidota</taxon>
        <taxon>Flavobacteriia</taxon>
        <taxon>Flavobacteriales</taxon>
        <taxon>Flavobacteriaceae</taxon>
        <taxon>Salinimicrobium</taxon>
    </lineage>
</organism>
<dbReference type="Proteomes" id="UP000703674">
    <property type="component" value="Unassembled WGS sequence"/>
</dbReference>
<name>A0ABX1CY53_9FLAO</name>
<proteinExistence type="predicted"/>
<evidence type="ECO:0000313" key="2">
    <source>
        <dbReference type="Proteomes" id="UP000703674"/>
    </source>
</evidence>
<sequence>MSINKEELYNKCLDLVNDRIDQYNEKMDTISGQNEQHKFHPDFDEYGNKGEMLTEYEKNAVYLDRVRTMKETLANLDIEHRSEVVRPGSVVETKNAYYFISVPLGEIDLESGSKVYAISTQAPLYKELEGRKAGDSFNFRDGEVEIVKVW</sequence>